<dbReference type="PANTHER" id="PTHR33420">
    <property type="entry name" value="FIMBRIAL SUBUNIT ELFA-RELATED"/>
    <property type="match status" value="1"/>
</dbReference>
<dbReference type="PANTHER" id="PTHR33420:SF14">
    <property type="entry name" value="TYPE 1 FIMBRIN D-MANNOSE SPECIFIC ADHESIN"/>
    <property type="match status" value="1"/>
</dbReference>
<keyword evidence="7" id="KW-1185">Reference proteome</keyword>
<dbReference type="SUPFAM" id="SSF49401">
    <property type="entry name" value="Bacterial adhesins"/>
    <property type="match status" value="1"/>
</dbReference>
<feature type="chain" id="PRO_5029595758" description="Fimbrial-type adhesion domain-containing protein" evidence="4">
    <location>
        <begin position="36"/>
        <end position="352"/>
    </location>
</feature>
<evidence type="ECO:0000256" key="3">
    <source>
        <dbReference type="ARBA" id="ARBA00023263"/>
    </source>
</evidence>
<dbReference type="KEGG" id="plad:PPGU16_50360"/>
<dbReference type="InterPro" id="IPR036937">
    <property type="entry name" value="Adhesion_dom_fimbrial_sf"/>
</dbReference>
<name>A0A7I8BUE9_9BURK</name>
<keyword evidence="3" id="KW-0281">Fimbrium</keyword>
<feature type="signal peptide" evidence="4">
    <location>
        <begin position="1"/>
        <end position="35"/>
    </location>
</feature>
<dbReference type="InterPro" id="IPR050263">
    <property type="entry name" value="Bact_Fimbrial_Adh_Pro"/>
</dbReference>
<accession>A0A7I8BUE9</accession>
<dbReference type="Proteomes" id="UP000510888">
    <property type="component" value="Chromosome 2"/>
</dbReference>
<dbReference type="GO" id="GO:0043709">
    <property type="term" value="P:cell adhesion involved in single-species biofilm formation"/>
    <property type="evidence" value="ECO:0007669"/>
    <property type="project" value="TreeGrafter"/>
</dbReference>
<evidence type="ECO:0000313" key="7">
    <source>
        <dbReference type="Proteomes" id="UP000510888"/>
    </source>
</evidence>
<dbReference type="InterPro" id="IPR000259">
    <property type="entry name" value="Adhesion_dom_fimbrial"/>
</dbReference>
<dbReference type="EMBL" id="AP023175">
    <property type="protein sequence ID" value="BCF91969.1"/>
    <property type="molecule type" value="Genomic_DNA"/>
</dbReference>
<proteinExistence type="inferred from homology"/>
<comment type="subcellular location">
    <subcellularLocation>
        <location evidence="1">Fimbrium</location>
    </subcellularLocation>
</comment>
<protein>
    <recommendedName>
        <fullName evidence="5">Fimbrial-type adhesion domain-containing protein</fullName>
    </recommendedName>
</protein>
<feature type="domain" description="Fimbrial-type adhesion" evidence="5">
    <location>
        <begin position="212"/>
        <end position="352"/>
    </location>
</feature>
<keyword evidence="4" id="KW-0732">Signal</keyword>
<dbReference type="Pfam" id="PF00419">
    <property type="entry name" value="Fimbrial"/>
    <property type="match status" value="1"/>
</dbReference>
<comment type="similarity">
    <text evidence="2">Belongs to the fimbrial protein family.</text>
</comment>
<sequence length="352" mass="37265">MKLTDACAGVARRFMRLARLVALMCLLLAAPAAHAQINCNQSVFSNYSPAVGTNVFGRDAPVGSTTQTYTNSIRFHCQQDPCCDRDIFLTFKAAPNTEVPGYPDVYPTNVAGVGVRFTISNGPGTSCRQLPLTIPDGYNKITCHQPPGAHEPGMDYNIDVGAQFVKTGPIGAADLLTMPSVSMTLNVNDDPRNWAWGNVFSGSASGGFTIGACSVNRPAVQVTMPAAWIKDLSEIGATTGATPFVLSLYCDAGVRVAMTLTDAVDPANRTSTLTLTPDSTARGVGYQISHDDVLVYYGPASAQAYVANQFFVSTTLTTGGPLLLPFSARYVRTGRIDGGSADALATFTMSYQ</sequence>
<evidence type="ECO:0000256" key="1">
    <source>
        <dbReference type="ARBA" id="ARBA00004561"/>
    </source>
</evidence>
<evidence type="ECO:0000313" key="6">
    <source>
        <dbReference type="EMBL" id="BCF91969.1"/>
    </source>
</evidence>
<dbReference type="Gene3D" id="2.60.40.3310">
    <property type="match status" value="1"/>
</dbReference>
<reference evidence="6 7" key="1">
    <citation type="journal article" date="2020" name="Genes (Basel)">
        <title>Genomic Comparison of Insect Gut Symbionts from Divergent Burkholderia Subclades.</title>
        <authorList>
            <person name="Takeshita K."/>
            <person name="Kikuchi Y."/>
        </authorList>
    </citation>
    <scope>NUCLEOTIDE SEQUENCE [LARGE SCALE GENOMIC DNA]</scope>
    <source>
        <strain evidence="6 7">PGU16</strain>
    </source>
</reference>
<gene>
    <name evidence="6" type="ORF">PPGU16_50360</name>
</gene>
<dbReference type="AlphaFoldDB" id="A0A7I8BUE9"/>
<dbReference type="RefSeq" id="WP_180723173.1">
    <property type="nucleotide sequence ID" value="NZ_AP023175.1"/>
</dbReference>
<evidence type="ECO:0000256" key="2">
    <source>
        <dbReference type="ARBA" id="ARBA00006671"/>
    </source>
</evidence>
<organism evidence="6 7">
    <name type="scientific">Paraburkholderia largidicola</name>
    <dbReference type="NCBI Taxonomy" id="3014751"/>
    <lineage>
        <taxon>Bacteria</taxon>
        <taxon>Pseudomonadati</taxon>
        <taxon>Pseudomonadota</taxon>
        <taxon>Betaproteobacteria</taxon>
        <taxon>Burkholderiales</taxon>
        <taxon>Burkholderiaceae</taxon>
        <taxon>Paraburkholderia</taxon>
    </lineage>
</organism>
<evidence type="ECO:0000256" key="4">
    <source>
        <dbReference type="SAM" id="SignalP"/>
    </source>
</evidence>
<evidence type="ECO:0000259" key="5">
    <source>
        <dbReference type="Pfam" id="PF00419"/>
    </source>
</evidence>
<dbReference type="InterPro" id="IPR008966">
    <property type="entry name" value="Adhesion_dom_sf"/>
</dbReference>
<dbReference type="Gene3D" id="2.60.40.1090">
    <property type="entry name" value="Fimbrial-type adhesion domain"/>
    <property type="match status" value="1"/>
</dbReference>
<dbReference type="GO" id="GO:0009289">
    <property type="term" value="C:pilus"/>
    <property type="evidence" value="ECO:0007669"/>
    <property type="project" value="UniProtKB-SubCell"/>
</dbReference>